<organism evidence="1 2">
    <name type="scientific">Macroventuria anomochaeta</name>
    <dbReference type="NCBI Taxonomy" id="301207"/>
    <lineage>
        <taxon>Eukaryota</taxon>
        <taxon>Fungi</taxon>
        <taxon>Dikarya</taxon>
        <taxon>Ascomycota</taxon>
        <taxon>Pezizomycotina</taxon>
        <taxon>Dothideomycetes</taxon>
        <taxon>Pleosporomycetidae</taxon>
        <taxon>Pleosporales</taxon>
        <taxon>Pleosporineae</taxon>
        <taxon>Didymellaceae</taxon>
        <taxon>Macroventuria</taxon>
    </lineage>
</organism>
<protein>
    <submittedName>
        <fullName evidence="1">Uncharacterized protein</fullName>
    </submittedName>
</protein>
<comment type="caution">
    <text evidence="1">The sequence shown here is derived from an EMBL/GenBank/DDBJ whole genome shotgun (WGS) entry which is preliminary data.</text>
</comment>
<proteinExistence type="predicted"/>
<keyword evidence="2" id="KW-1185">Reference proteome</keyword>
<evidence type="ECO:0000313" key="2">
    <source>
        <dbReference type="Proteomes" id="UP000799754"/>
    </source>
</evidence>
<name>A0ACB6S4J4_9PLEO</name>
<dbReference type="Proteomes" id="UP000799754">
    <property type="component" value="Unassembled WGS sequence"/>
</dbReference>
<feature type="non-terminal residue" evidence="1">
    <location>
        <position position="1"/>
    </location>
</feature>
<accession>A0ACB6S4J4</accession>
<gene>
    <name evidence="1" type="ORF">BU25DRAFT_409099</name>
</gene>
<evidence type="ECO:0000313" key="1">
    <source>
        <dbReference type="EMBL" id="KAF2629181.1"/>
    </source>
</evidence>
<dbReference type="EMBL" id="MU006710">
    <property type="protein sequence ID" value="KAF2629181.1"/>
    <property type="molecule type" value="Genomic_DNA"/>
</dbReference>
<sequence length="63" mass="7191">MSDLEELVPWQKGPTKRGGYGVIYACLAVVSSVEMWVRFKKKVEVLLVELDRGNFAKYNGTFH</sequence>
<reference evidence="1" key="1">
    <citation type="journal article" date="2020" name="Stud. Mycol.">
        <title>101 Dothideomycetes genomes: a test case for predicting lifestyles and emergence of pathogens.</title>
        <authorList>
            <person name="Haridas S."/>
            <person name="Albert R."/>
            <person name="Binder M."/>
            <person name="Bloem J."/>
            <person name="Labutti K."/>
            <person name="Salamov A."/>
            <person name="Andreopoulos B."/>
            <person name="Baker S."/>
            <person name="Barry K."/>
            <person name="Bills G."/>
            <person name="Bluhm B."/>
            <person name="Cannon C."/>
            <person name="Castanera R."/>
            <person name="Culley D."/>
            <person name="Daum C."/>
            <person name="Ezra D."/>
            <person name="Gonzalez J."/>
            <person name="Henrissat B."/>
            <person name="Kuo A."/>
            <person name="Liang C."/>
            <person name="Lipzen A."/>
            <person name="Lutzoni F."/>
            <person name="Magnuson J."/>
            <person name="Mondo S."/>
            <person name="Nolan M."/>
            <person name="Ohm R."/>
            <person name="Pangilinan J."/>
            <person name="Park H.-J."/>
            <person name="Ramirez L."/>
            <person name="Alfaro M."/>
            <person name="Sun H."/>
            <person name="Tritt A."/>
            <person name="Yoshinaga Y."/>
            <person name="Zwiers L.-H."/>
            <person name="Turgeon B."/>
            <person name="Goodwin S."/>
            <person name="Spatafora J."/>
            <person name="Crous P."/>
            <person name="Grigoriev I."/>
        </authorList>
    </citation>
    <scope>NUCLEOTIDE SEQUENCE</scope>
    <source>
        <strain evidence="1">CBS 525.71</strain>
    </source>
</reference>